<protein>
    <submittedName>
        <fullName evidence="1">Uncharacterized protein</fullName>
    </submittedName>
</protein>
<dbReference type="EMBL" id="ON746550">
    <property type="protein sequence ID" value="UYL95661.1"/>
    <property type="molecule type" value="Genomic_RNA"/>
</dbReference>
<accession>A0A9E8AAR1</accession>
<organism evidence="1">
    <name type="scientific">Hulunbuir Totiv tick virus 2</name>
    <dbReference type="NCBI Taxonomy" id="2972352"/>
    <lineage>
        <taxon>Viruses</taxon>
        <taxon>Riboviria</taxon>
        <taxon>Orthornavirae</taxon>
        <taxon>Duplornaviricota</taxon>
        <taxon>Chrymotiviricetes</taxon>
        <taxon>Ghabrivirales</taxon>
        <taxon>Totiviridae</taxon>
    </lineage>
</organism>
<proteinExistence type="predicted"/>
<reference evidence="1" key="1">
    <citation type="submission" date="2022-05" db="EMBL/GenBank/DDBJ databases">
        <authorList>
            <person name="Cao W."/>
            <person name="Jia N."/>
            <person name="Lam T.T.-Y."/>
            <person name="Ni X."/>
            <person name="Liu J."/>
        </authorList>
    </citation>
    <scope>NUCLEOTIDE SEQUENCE</scope>
    <source>
        <strain evidence="1">TIGMIC 3</strain>
    </source>
</reference>
<evidence type="ECO:0000313" key="1">
    <source>
        <dbReference type="EMBL" id="UYL95661.1"/>
    </source>
</evidence>
<sequence>MHSRPRQSCQESSPPDPLIIPLAGGDSLGLFVSALDPGGRFGAHGQKVKKWPAPASLPAEGHNFLKWLAWYQISQSGMLPEAYFDVTEQDFPWRFDHLSGGGGSVRVGEASHLLRMARALELVEADVDKFGPLQEGCLTWWLSGSAVVIGAATFGALLSQGLSWATANCLGLLISTMFEVIAAETPALTGSRVENLSGLKMRIFGPNGVADFAALVPFVSSGGKWVFSNVGGFPLPFVVIRTVLEKFHLQLTPPPHTTSKRLCIRGTMTRETPARRSMSPLPPAGSFSLGSRPPWTGWGGSSASRRTRAWVLGQPEECCRCFGENTQTRCPHLCRWAGPPTLRPPSSSTHRLRHMEMPVRGSPSAPWSRPSTPLPRRLWLMVASQPPSTDLILSSRIFVISGLQLGALSPGCLASPVHAALTAPSSGGIFP</sequence>
<name>A0A9E8AAR1_9VIRU</name>